<evidence type="ECO:0000256" key="2">
    <source>
        <dbReference type="ARBA" id="ARBA00022801"/>
    </source>
</evidence>
<dbReference type="PANTHER" id="PTHR35527:SF2">
    <property type="entry name" value="HYDROLASE"/>
    <property type="match status" value="1"/>
</dbReference>
<dbReference type="STRING" id="195105.CN97_15450"/>
<gene>
    <name evidence="3" type="ORF">CN97_15450</name>
</gene>
<dbReference type="CDD" id="cd01902">
    <property type="entry name" value="Ntn_CGH"/>
    <property type="match status" value="1"/>
</dbReference>
<dbReference type="OrthoDB" id="1265391at2"/>
<dbReference type="AlphaFoldDB" id="A0A086Y5K4"/>
<dbReference type="InterPro" id="IPR029132">
    <property type="entry name" value="CBAH/NAAA_C"/>
</dbReference>
<proteinExistence type="inferred from homology"/>
<dbReference type="GO" id="GO:0016787">
    <property type="term" value="F:hydrolase activity"/>
    <property type="evidence" value="ECO:0007669"/>
    <property type="project" value="UniProtKB-KW"/>
</dbReference>
<comment type="caution">
    <text evidence="3">The sequence shown here is derived from an EMBL/GenBank/DDBJ whole genome shotgun (WGS) entry which is preliminary data.</text>
</comment>
<dbReference type="Gene3D" id="3.60.60.10">
    <property type="entry name" value="Penicillin V Acylase, Chain A"/>
    <property type="match status" value="1"/>
</dbReference>
<dbReference type="RefSeq" id="WP_035710249.1">
    <property type="nucleotide sequence ID" value="NZ_CAMIFG010000053.1"/>
</dbReference>
<evidence type="ECO:0000256" key="1">
    <source>
        <dbReference type="ARBA" id="ARBA00006625"/>
    </source>
</evidence>
<dbReference type="eggNOG" id="COG3049">
    <property type="taxonomic scope" value="Bacteria"/>
</dbReference>
<dbReference type="PANTHER" id="PTHR35527">
    <property type="entry name" value="CHOLOYLGLYCINE HYDROLASE"/>
    <property type="match status" value="1"/>
</dbReference>
<evidence type="ECO:0000313" key="4">
    <source>
        <dbReference type="Proteomes" id="UP000028826"/>
    </source>
</evidence>
<dbReference type="SUPFAM" id="SSF56235">
    <property type="entry name" value="N-terminal nucleophile aminohydrolases (Ntn hydrolases)"/>
    <property type="match status" value="1"/>
</dbReference>
<accession>A0A086Y5K4</accession>
<sequence length="349" mass="38498">MLRLFLVAGTLAALTVAPVAKACTRVVYHGPEGRVLTARSMDWSLPMLSNLWVFPRGMNRTGEAGSRSLEWISKYGSLIVSGYDISTVDGMNEAGLVANMLWLESSGYPEDDGTTPQMSLSVWAQYFMDNYASVAEAVTDLEARPFHVLTRDVPVQPGRLTTVHLSLSDASGDSAILEWLDGELSIHHGPEYRVMTNDPPYPEQLALATYWRGVNPREMLPGSTRASDRFVRAGTYVDMVVQSDDPREAAAAAFSVIRNTSVPFGISTPDAPNLSTTRWRVVADHKDRLFYVESALSPNVFWVDLKQLDFAEDSGLRWLNLGVDMVALQSGEVSGKFTPAEPFRFEPAE</sequence>
<evidence type="ECO:0000313" key="3">
    <source>
        <dbReference type="EMBL" id="KFI29554.1"/>
    </source>
</evidence>
<dbReference type="Proteomes" id="UP000028826">
    <property type="component" value="Unassembled WGS sequence"/>
</dbReference>
<protein>
    <submittedName>
        <fullName evidence="3">Choloylglycine hydrolase</fullName>
    </submittedName>
</protein>
<organism evidence="3 4">
    <name type="scientific">Haematobacter massiliensis</name>
    <dbReference type="NCBI Taxonomy" id="195105"/>
    <lineage>
        <taxon>Bacteria</taxon>
        <taxon>Pseudomonadati</taxon>
        <taxon>Pseudomonadota</taxon>
        <taxon>Alphaproteobacteria</taxon>
        <taxon>Rhodobacterales</taxon>
        <taxon>Paracoccaceae</taxon>
        <taxon>Haematobacter</taxon>
    </lineage>
</organism>
<comment type="similarity">
    <text evidence="1">Belongs to the peptidase C59 family.</text>
</comment>
<dbReference type="Pfam" id="PF02275">
    <property type="entry name" value="CBAH"/>
    <property type="match status" value="1"/>
</dbReference>
<keyword evidence="4" id="KW-1185">Reference proteome</keyword>
<dbReference type="InterPro" id="IPR052193">
    <property type="entry name" value="Peptidase_C59"/>
</dbReference>
<dbReference type="InterPro" id="IPR029055">
    <property type="entry name" value="Ntn_hydrolases_N"/>
</dbReference>
<dbReference type="EMBL" id="JGYG01000005">
    <property type="protein sequence ID" value="KFI29554.1"/>
    <property type="molecule type" value="Genomic_DNA"/>
</dbReference>
<name>A0A086Y5K4_9RHOB</name>
<keyword evidence="2 3" id="KW-0378">Hydrolase</keyword>
<reference evidence="3 4" key="1">
    <citation type="submission" date="2014-03" db="EMBL/GenBank/DDBJ databases">
        <title>Genome of Haematobacter massiliensis CCUG 47968.</title>
        <authorList>
            <person name="Wang D."/>
            <person name="Wang G."/>
        </authorList>
    </citation>
    <scope>NUCLEOTIDE SEQUENCE [LARGE SCALE GENOMIC DNA]</scope>
    <source>
        <strain evidence="3 4">CCUG 47968</strain>
    </source>
</reference>